<reference evidence="1" key="1">
    <citation type="submission" date="2021-01" db="EMBL/GenBank/DDBJ databases">
        <authorList>
            <consortium name="Genoscope - CEA"/>
            <person name="William W."/>
        </authorList>
    </citation>
    <scope>NUCLEOTIDE SEQUENCE</scope>
</reference>
<sequence>MDELLEIRFQALNELKHLNPQDKDQLLILLYNHLHCDDLKKVSETISQQFFPFQQELLSIIHQKKLNECIIHCFYSTISRNWKIRRSGLKTLLSIVLHCQNRDLPINEILKVAQNCTLFETDFNVKYYGFRLMYQIIILDQNQITQFQDQIIQNCLFNFSDDSQECQELCLKILINLISYQNLIPQLILKTDQILNKELAYKDLKEKIQIMEKFQKQSLNQSFSEEIKEEKIIKHQLNIFLGIILCLIQIIKFKFDEKTLHQVIQMICQGLQIKILQQEVVYNFLLNQLKQIQMQQKELVINLIIQSNLIDILRSNNEIEVGHQF</sequence>
<dbReference type="OrthoDB" id="303514at2759"/>
<organism evidence="1 2">
    <name type="scientific">Paramecium sonneborni</name>
    <dbReference type="NCBI Taxonomy" id="65129"/>
    <lineage>
        <taxon>Eukaryota</taxon>
        <taxon>Sar</taxon>
        <taxon>Alveolata</taxon>
        <taxon>Ciliophora</taxon>
        <taxon>Intramacronucleata</taxon>
        <taxon>Oligohymenophorea</taxon>
        <taxon>Peniculida</taxon>
        <taxon>Parameciidae</taxon>
        <taxon>Paramecium</taxon>
    </lineage>
</organism>
<dbReference type="AlphaFoldDB" id="A0A8S1QGQ7"/>
<evidence type="ECO:0000313" key="2">
    <source>
        <dbReference type="Proteomes" id="UP000692954"/>
    </source>
</evidence>
<gene>
    <name evidence="1" type="ORF">PSON_ATCC_30995.1.T1060034</name>
</gene>
<comment type="caution">
    <text evidence="1">The sequence shown here is derived from an EMBL/GenBank/DDBJ whole genome shotgun (WGS) entry which is preliminary data.</text>
</comment>
<keyword evidence="2" id="KW-1185">Reference proteome</keyword>
<name>A0A8S1QGQ7_9CILI</name>
<evidence type="ECO:0000313" key="1">
    <source>
        <dbReference type="EMBL" id="CAD8114486.1"/>
    </source>
</evidence>
<proteinExistence type="predicted"/>
<accession>A0A8S1QGQ7</accession>
<protein>
    <submittedName>
        <fullName evidence="1">Uncharacterized protein</fullName>
    </submittedName>
</protein>
<dbReference type="EMBL" id="CAJJDN010000106">
    <property type="protein sequence ID" value="CAD8114486.1"/>
    <property type="molecule type" value="Genomic_DNA"/>
</dbReference>
<dbReference type="Proteomes" id="UP000692954">
    <property type="component" value="Unassembled WGS sequence"/>
</dbReference>